<evidence type="ECO:0000313" key="2">
    <source>
        <dbReference type="Proteomes" id="UP001202243"/>
    </source>
</evidence>
<accession>A0ABT0WJ84</accession>
<dbReference type="Proteomes" id="UP001202243">
    <property type="component" value="Unassembled WGS sequence"/>
</dbReference>
<gene>
    <name evidence="1" type="primary">tssG</name>
    <name evidence="1" type="ORF">NCG91_00860</name>
</gene>
<proteinExistence type="predicted"/>
<comment type="caution">
    <text evidence="1">The sequence shown here is derived from an EMBL/GenBank/DDBJ whole genome shotgun (WGS) entry which is preliminary data.</text>
</comment>
<evidence type="ECO:0000313" key="1">
    <source>
        <dbReference type="EMBL" id="MCM2564135.1"/>
    </source>
</evidence>
<dbReference type="Pfam" id="PF06996">
    <property type="entry name" value="T6SS_TssG"/>
    <property type="match status" value="1"/>
</dbReference>
<protein>
    <submittedName>
        <fullName evidence="1">Type VI secretion system baseplate subunit TssG</fullName>
    </submittedName>
</protein>
<dbReference type="PANTHER" id="PTHR35564:SF4">
    <property type="entry name" value="CYTOPLASMIC PROTEIN"/>
    <property type="match status" value="1"/>
</dbReference>
<organism evidence="1 2">
    <name type="scientific">Janthinobacterium kumbetense</name>
    <dbReference type="NCBI Taxonomy" id="2950280"/>
    <lineage>
        <taxon>Bacteria</taxon>
        <taxon>Pseudomonadati</taxon>
        <taxon>Pseudomonadota</taxon>
        <taxon>Betaproteobacteria</taxon>
        <taxon>Burkholderiales</taxon>
        <taxon>Oxalobacteraceae</taxon>
        <taxon>Janthinobacterium</taxon>
    </lineage>
</organism>
<dbReference type="RefSeq" id="WP_251348190.1">
    <property type="nucleotide sequence ID" value="NZ_JAMQGR010000001.1"/>
</dbReference>
<dbReference type="EMBL" id="JAMQGR010000001">
    <property type="protein sequence ID" value="MCM2564135.1"/>
    <property type="molecule type" value="Genomic_DNA"/>
</dbReference>
<name>A0ABT0WJ84_9BURK</name>
<dbReference type="PANTHER" id="PTHR35564">
    <property type="match status" value="1"/>
</dbReference>
<dbReference type="InterPro" id="IPR010732">
    <property type="entry name" value="T6SS_TssG-like"/>
</dbReference>
<keyword evidence="2" id="KW-1185">Reference proteome</keyword>
<sequence>MQTKKRTAESGVMLGLLAEPYRYQFVQAVRILLCWLSRQNVSHAQAFDQVLRFKNSLSLNFPASEIERLSLDDNEQLTLIPTFMRFLGVGGTLPLHHSERIAAYRLSGQDAGVSAFLDIFSHRMVALYYQAWEKYRLESPLQTRATDPQLPLLTALAGVRRAALPSSGETDAVTQDVAAWYAGLLRCRPVSAQAIGPVLAEYCGVQVALQQFVGGWDYLEKNRRSLLGNVNFTLARGATLGLRLWRHDMRVCLHIGPLDPAGLQRFLPRSAGAVALAKMLALFGVPDLQFEIRLILSPPCITPLLLSSNPAERRRLGWTTFLQAAQNKVHGAEVRYLLQRA</sequence>
<dbReference type="NCBIfam" id="TIGR03347">
    <property type="entry name" value="VI_chp_1"/>
    <property type="match status" value="1"/>
</dbReference>
<reference evidence="1 2" key="1">
    <citation type="submission" date="2022-06" db="EMBL/GenBank/DDBJ databases">
        <title>Janthinobacterium kumbetensis sp. nov., isolated from spring water in Turkey.</title>
        <authorList>
            <person name="Inan Bektas K."/>
            <person name="Belduz A.A."/>
            <person name="Canakci S."/>
            <person name="Nalcaoglu A."/>
            <person name="Ceylan E."/>
            <person name="Kati H."/>
        </authorList>
    </citation>
    <scope>NUCLEOTIDE SEQUENCE [LARGE SCALE GENOMIC DNA]</scope>
    <source>
        <strain evidence="1 2">GK</strain>
    </source>
</reference>